<keyword evidence="1" id="KW-0472">Membrane</keyword>
<keyword evidence="1" id="KW-1133">Transmembrane helix</keyword>
<accession>A0A1F6FHL1</accession>
<comment type="caution">
    <text evidence="2">The sequence shown here is derived from an EMBL/GenBank/DDBJ whole genome shotgun (WGS) entry which is preliminary data.</text>
</comment>
<sequence>MFGTWQLFLSSALLFILCASLFVYESKNGKRIILGGVRDYIDKLLVQVTAWLSLKLTYLGRHTIKLSWYYSIHKVLRFILASLVRMYDFLEAAFMRNRDRARTLKIEKKTLFAPKGHFGQVADHKASTALTETQKKKLLQKKLERG</sequence>
<evidence type="ECO:0000256" key="1">
    <source>
        <dbReference type="SAM" id="Phobius"/>
    </source>
</evidence>
<dbReference type="AlphaFoldDB" id="A0A1F6FHL1"/>
<dbReference type="STRING" id="1798525.A3G90_04615"/>
<reference evidence="2 3" key="1">
    <citation type="journal article" date="2016" name="Nat. Commun.">
        <title>Thousands of microbial genomes shed light on interconnected biogeochemical processes in an aquifer system.</title>
        <authorList>
            <person name="Anantharaman K."/>
            <person name="Brown C.T."/>
            <person name="Hug L.A."/>
            <person name="Sharon I."/>
            <person name="Castelle C.J."/>
            <person name="Probst A.J."/>
            <person name="Thomas B.C."/>
            <person name="Singh A."/>
            <person name="Wilkins M.J."/>
            <person name="Karaoz U."/>
            <person name="Brodie E.L."/>
            <person name="Williams K.H."/>
            <person name="Hubbard S.S."/>
            <person name="Banfield J.F."/>
        </authorList>
    </citation>
    <scope>NUCLEOTIDE SEQUENCE [LARGE SCALE GENOMIC DNA]</scope>
</reference>
<evidence type="ECO:0000313" key="2">
    <source>
        <dbReference type="EMBL" id="OGG85306.1"/>
    </source>
</evidence>
<dbReference type="EMBL" id="MFMM01000001">
    <property type="protein sequence ID" value="OGG85306.1"/>
    <property type="molecule type" value="Genomic_DNA"/>
</dbReference>
<dbReference type="Proteomes" id="UP000177325">
    <property type="component" value="Unassembled WGS sequence"/>
</dbReference>
<name>A0A1F6FHL1_9BACT</name>
<evidence type="ECO:0000313" key="3">
    <source>
        <dbReference type="Proteomes" id="UP000177325"/>
    </source>
</evidence>
<feature type="transmembrane region" description="Helical" evidence="1">
    <location>
        <begin position="6"/>
        <end position="24"/>
    </location>
</feature>
<gene>
    <name evidence="2" type="ORF">A3G90_04615</name>
</gene>
<protein>
    <submittedName>
        <fullName evidence="2">Uncharacterized protein</fullName>
    </submittedName>
</protein>
<keyword evidence="1" id="KW-0812">Transmembrane</keyword>
<proteinExistence type="predicted"/>
<organism evidence="2 3">
    <name type="scientific">Candidatus Kaiserbacteria bacterium RIFCSPLOWO2_12_FULL_45_26</name>
    <dbReference type="NCBI Taxonomy" id="1798525"/>
    <lineage>
        <taxon>Bacteria</taxon>
        <taxon>Candidatus Kaiseribacteriota</taxon>
    </lineage>
</organism>